<dbReference type="Proteomes" id="UP000593564">
    <property type="component" value="Unassembled WGS sequence"/>
</dbReference>
<name>A0A7J7FZX8_CAMSI</name>
<reference evidence="1 2" key="2">
    <citation type="submission" date="2020-07" db="EMBL/GenBank/DDBJ databases">
        <title>Genome assembly of wild tea tree DASZ reveals pedigree and selection history of tea varieties.</title>
        <authorList>
            <person name="Zhang W."/>
        </authorList>
    </citation>
    <scope>NUCLEOTIDE SEQUENCE [LARGE SCALE GENOMIC DNA]</scope>
    <source>
        <strain evidence="2">cv. G240</strain>
        <tissue evidence="1">Leaf</tissue>
    </source>
</reference>
<comment type="caution">
    <text evidence="1">The sequence shown here is derived from an EMBL/GenBank/DDBJ whole genome shotgun (WGS) entry which is preliminary data.</text>
</comment>
<evidence type="ECO:0000313" key="2">
    <source>
        <dbReference type="Proteomes" id="UP000593564"/>
    </source>
</evidence>
<dbReference type="AlphaFoldDB" id="A0A7J7FZX8"/>
<keyword evidence="2" id="KW-1185">Reference proteome</keyword>
<gene>
    <name evidence="1" type="ORF">HYC85_029269</name>
</gene>
<dbReference type="EMBL" id="JACBKZ010000014">
    <property type="protein sequence ID" value="KAF5933098.1"/>
    <property type="molecule type" value="Genomic_DNA"/>
</dbReference>
<evidence type="ECO:0000313" key="1">
    <source>
        <dbReference type="EMBL" id="KAF5933098.1"/>
    </source>
</evidence>
<reference evidence="2" key="1">
    <citation type="journal article" date="2020" name="Nat. Commun.">
        <title>Genome assembly of wild tea tree DASZ reveals pedigree and selection history of tea varieties.</title>
        <authorList>
            <person name="Zhang W."/>
            <person name="Zhang Y."/>
            <person name="Qiu H."/>
            <person name="Guo Y."/>
            <person name="Wan H."/>
            <person name="Zhang X."/>
            <person name="Scossa F."/>
            <person name="Alseekh S."/>
            <person name="Zhang Q."/>
            <person name="Wang P."/>
            <person name="Xu L."/>
            <person name="Schmidt M.H."/>
            <person name="Jia X."/>
            <person name="Li D."/>
            <person name="Zhu A."/>
            <person name="Guo F."/>
            <person name="Chen W."/>
            <person name="Ni D."/>
            <person name="Usadel B."/>
            <person name="Fernie A.R."/>
            <person name="Wen W."/>
        </authorList>
    </citation>
    <scope>NUCLEOTIDE SEQUENCE [LARGE SCALE GENOMIC DNA]</scope>
    <source>
        <strain evidence="2">cv. G240</strain>
    </source>
</reference>
<organism evidence="1 2">
    <name type="scientific">Camellia sinensis</name>
    <name type="common">Tea plant</name>
    <name type="synonym">Thea sinensis</name>
    <dbReference type="NCBI Taxonomy" id="4442"/>
    <lineage>
        <taxon>Eukaryota</taxon>
        <taxon>Viridiplantae</taxon>
        <taxon>Streptophyta</taxon>
        <taxon>Embryophyta</taxon>
        <taxon>Tracheophyta</taxon>
        <taxon>Spermatophyta</taxon>
        <taxon>Magnoliopsida</taxon>
        <taxon>eudicotyledons</taxon>
        <taxon>Gunneridae</taxon>
        <taxon>Pentapetalae</taxon>
        <taxon>asterids</taxon>
        <taxon>Ericales</taxon>
        <taxon>Theaceae</taxon>
        <taxon>Camellia</taxon>
    </lineage>
</organism>
<accession>A0A7J7FZX8</accession>
<proteinExistence type="predicted"/>
<protein>
    <submittedName>
        <fullName evidence="1">Uncharacterized protein</fullName>
    </submittedName>
</protein>
<sequence>MGRYDLHQPCHPLSSQFCCLSVKRTNVIHISNFREYWKHLICKQAETAEHKDM</sequence>